<dbReference type="GO" id="GO:0006879">
    <property type="term" value="P:intracellular iron ion homeostasis"/>
    <property type="evidence" value="ECO:0007669"/>
    <property type="project" value="TreeGrafter"/>
</dbReference>
<dbReference type="Gene3D" id="3.40.50.80">
    <property type="entry name" value="Nucleotide-binding domain of ferredoxin-NADP reductase (FNR) module"/>
    <property type="match status" value="1"/>
</dbReference>
<evidence type="ECO:0000256" key="2">
    <source>
        <dbReference type="ARBA" id="ARBA00006278"/>
    </source>
</evidence>
<dbReference type="VEuPathDB" id="FungiDB:D8B26_005398"/>
<dbReference type="HOGENOM" id="CLU_010365_3_1_1"/>
<evidence type="ECO:0000256" key="10">
    <source>
        <dbReference type="ARBA" id="ARBA00023065"/>
    </source>
</evidence>
<dbReference type="PROSITE" id="PS51384">
    <property type="entry name" value="FAD_FR"/>
    <property type="match status" value="1"/>
</dbReference>
<comment type="subcellular location">
    <subcellularLocation>
        <location evidence="1">Cell membrane</location>
        <topology evidence="1">Multi-pass membrane protein</topology>
    </subcellularLocation>
</comment>
<dbReference type="OMA" id="EISEECY"/>
<dbReference type="Pfam" id="PF08030">
    <property type="entry name" value="NAD_binding_6"/>
    <property type="match status" value="1"/>
</dbReference>
<evidence type="ECO:0000313" key="15">
    <source>
        <dbReference type="EMBL" id="EFW18625.1"/>
    </source>
</evidence>
<dbReference type="AlphaFoldDB" id="E9D543"/>
<evidence type="ECO:0000256" key="12">
    <source>
        <dbReference type="ARBA" id="ARBA00048483"/>
    </source>
</evidence>
<keyword evidence="4" id="KW-0813">Transport</keyword>
<comment type="similarity">
    <text evidence="2">Belongs to the ferric reductase (FRE) family.</text>
</comment>
<feature type="transmembrane region" description="Helical" evidence="13">
    <location>
        <begin position="104"/>
        <end position="127"/>
    </location>
</feature>
<dbReference type="SUPFAM" id="SSF63380">
    <property type="entry name" value="Riboflavin synthase domain-like"/>
    <property type="match status" value="1"/>
</dbReference>
<reference evidence="16" key="1">
    <citation type="journal article" date="2010" name="Genome Res.">
        <title>Population genomic sequencing of Coccidioides fungi reveals recent hybridization and transposon control.</title>
        <authorList>
            <person name="Neafsey D.E."/>
            <person name="Barker B.M."/>
            <person name="Sharpton T.J."/>
            <person name="Stajich J.E."/>
            <person name="Park D.J."/>
            <person name="Whiston E."/>
            <person name="Hung C.-Y."/>
            <person name="McMahan C."/>
            <person name="White J."/>
            <person name="Sykes S."/>
            <person name="Heiman D."/>
            <person name="Young S."/>
            <person name="Zeng Q."/>
            <person name="Abouelleil A."/>
            <person name="Aftuck L."/>
            <person name="Bessette D."/>
            <person name="Brown A."/>
            <person name="FitzGerald M."/>
            <person name="Lui A."/>
            <person name="Macdonald J.P."/>
            <person name="Priest M."/>
            <person name="Orbach M.J."/>
            <person name="Galgiani J.N."/>
            <person name="Kirkland T.N."/>
            <person name="Cole G.T."/>
            <person name="Birren B.W."/>
            <person name="Henn M.R."/>
            <person name="Taylor J.W."/>
            <person name="Rounsley S.D."/>
        </authorList>
    </citation>
    <scope>NUCLEOTIDE SEQUENCE [LARGE SCALE GENOMIC DNA]</scope>
    <source>
        <strain evidence="16">RMSCC 757 / Silveira</strain>
    </source>
</reference>
<dbReference type="InterPro" id="IPR013130">
    <property type="entry name" value="Fe3_Rdtase_TM_dom"/>
</dbReference>
<dbReference type="STRING" id="443226.E9D543"/>
<name>E9D543_COCPS</name>
<dbReference type="PANTHER" id="PTHR32361:SF26">
    <property type="entry name" value="FAD-BINDING 8 DOMAIN-CONTAINING PROTEIN-RELATED"/>
    <property type="match status" value="1"/>
</dbReference>
<dbReference type="GO" id="GO:0006826">
    <property type="term" value="P:iron ion transport"/>
    <property type="evidence" value="ECO:0007669"/>
    <property type="project" value="TreeGrafter"/>
</dbReference>
<evidence type="ECO:0000256" key="13">
    <source>
        <dbReference type="SAM" id="Phobius"/>
    </source>
</evidence>
<dbReference type="InterPro" id="IPR017927">
    <property type="entry name" value="FAD-bd_FR_type"/>
</dbReference>
<evidence type="ECO:0000259" key="14">
    <source>
        <dbReference type="PROSITE" id="PS51384"/>
    </source>
</evidence>
<evidence type="ECO:0000256" key="6">
    <source>
        <dbReference type="ARBA" id="ARBA00022692"/>
    </source>
</evidence>
<dbReference type="EC" id="1.16.1.9" evidence="3"/>
<dbReference type="OrthoDB" id="4494341at2759"/>
<comment type="catalytic activity">
    <reaction evidence="12">
        <text>2 a Fe(II)-siderophore + NADP(+) + H(+) = 2 a Fe(III)-siderophore + NADPH</text>
        <dbReference type="Rhea" id="RHEA:28795"/>
        <dbReference type="Rhea" id="RHEA-COMP:11342"/>
        <dbReference type="Rhea" id="RHEA-COMP:11344"/>
        <dbReference type="ChEBI" id="CHEBI:15378"/>
        <dbReference type="ChEBI" id="CHEBI:29033"/>
        <dbReference type="ChEBI" id="CHEBI:29034"/>
        <dbReference type="ChEBI" id="CHEBI:57783"/>
        <dbReference type="ChEBI" id="CHEBI:58349"/>
        <dbReference type="EC" id="1.16.1.9"/>
    </reaction>
</comment>
<keyword evidence="8 13" id="KW-1133">Transmembrane helix</keyword>
<dbReference type="Pfam" id="PF01794">
    <property type="entry name" value="Ferric_reduct"/>
    <property type="match status" value="1"/>
</dbReference>
<feature type="transmembrane region" description="Helical" evidence="13">
    <location>
        <begin position="133"/>
        <end position="151"/>
    </location>
</feature>
<keyword evidence="16" id="KW-1185">Reference proteome</keyword>
<keyword evidence="9" id="KW-0560">Oxidoreductase</keyword>
<dbReference type="GO" id="GO:0005886">
    <property type="term" value="C:plasma membrane"/>
    <property type="evidence" value="ECO:0007669"/>
    <property type="project" value="UniProtKB-SubCell"/>
</dbReference>
<dbReference type="InterPro" id="IPR051410">
    <property type="entry name" value="Ferric/Cupric_Reductase"/>
</dbReference>
<dbReference type="InterPro" id="IPR017938">
    <property type="entry name" value="Riboflavin_synthase-like_b-brl"/>
</dbReference>
<reference evidence="16" key="2">
    <citation type="submission" date="2010-03" db="EMBL/GenBank/DDBJ databases">
        <title>The genome sequence of Coccidioides posadasii strain Silveira.</title>
        <authorList>
            <consortium name="The Broad Institute Genome Sequencing Center for Infectious Disease"/>
            <person name="Neafsey D."/>
            <person name="Orbach M."/>
            <person name="Henn M.R."/>
            <person name="Cole G.T."/>
            <person name="Galgiani J."/>
            <person name="Gardner M.J."/>
            <person name="Kirkland T.N."/>
            <person name="Taylor J.W."/>
            <person name="Young S.K."/>
            <person name="Zeng Q."/>
            <person name="Koehrsen M."/>
            <person name="Alvarado L."/>
            <person name="Berlin A."/>
            <person name="Borenstein D."/>
            <person name="Chapman S.B."/>
            <person name="Chen Z."/>
            <person name="Engels R."/>
            <person name="Freedman E."/>
            <person name="Gellesch M."/>
            <person name="Goldberg J."/>
            <person name="Griggs A."/>
            <person name="Gujja S."/>
            <person name="Heilman E."/>
            <person name="Heiman D."/>
            <person name="Howarth C."/>
            <person name="Jen D."/>
            <person name="Larson L."/>
            <person name="Mehta T."/>
            <person name="Neiman D."/>
            <person name="Park D."/>
            <person name="Pearson M."/>
            <person name="Richards J."/>
            <person name="Roberts A."/>
            <person name="Saif S."/>
            <person name="Shea T."/>
            <person name="Shenoy N."/>
            <person name="Sisk P."/>
            <person name="Stolte C."/>
            <person name="Sykes S."/>
            <person name="Walk T."/>
            <person name="White J."/>
            <person name="Yandava C."/>
            <person name="Haas B."/>
            <person name="Nusbaum C."/>
            <person name="Birren B."/>
        </authorList>
    </citation>
    <scope>NUCLEOTIDE SEQUENCE [LARGE SCALE GENOMIC DNA]</scope>
    <source>
        <strain evidence="16">RMSCC 757 / Silveira</strain>
    </source>
</reference>
<dbReference type="EMBL" id="GL636492">
    <property type="protein sequence ID" value="EFW18625.1"/>
    <property type="molecule type" value="Genomic_DNA"/>
</dbReference>
<sequence>MCVSSFLYIPMPFVDPASRLPSHDMGSFCRFPTGSRAGHLSMVNMVPLLFTGRSSFAADFLGLSLRLYQQMHSSIGLLASLQALAHVLVVLHQRNFRLEDSIQFYGFVSILFLGCTVLVSILRAWIFEVYIKAHYLSALATAAMLFYHLWLQRLFSRFLMLIGLSVLLASTIFRFCFYLRRADAQVTMKGSISRIIIHPKKPFRLRAGQYVYIWMHCGSNWSFHPFMMAWQEAGSDGKATQITLLARRRAGFTLKLHEHMHSNTVRTWIEGPYGRPPRIQGYDRVLMICTGVGIVAHIPYIKEFLDCYKRWKVPGRKIFLAWEVHERAQLDWVRDLMDELLKQDQDGYILRIALYLVYSQRKKRKPRGEHDRIWELPGFINTERVVTRQFLQSKDRLLVTVSANDRIRDGVRELIKSKMQTDIRMIDLDFQPWEESKLEQSTPLSTAV</sequence>
<keyword evidence="7" id="KW-0249">Electron transport</keyword>
<dbReference type="CDD" id="cd06186">
    <property type="entry name" value="NOX_Duox_like_FAD_NADP"/>
    <property type="match status" value="1"/>
</dbReference>
<dbReference type="SUPFAM" id="SSF52343">
    <property type="entry name" value="Ferredoxin reductase-like, C-terminal NADP-linked domain"/>
    <property type="match status" value="1"/>
</dbReference>
<evidence type="ECO:0000256" key="1">
    <source>
        <dbReference type="ARBA" id="ARBA00004651"/>
    </source>
</evidence>
<gene>
    <name evidence="15" type="ORF">CPSG_05311</name>
</gene>
<accession>E9D543</accession>
<evidence type="ECO:0000256" key="9">
    <source>
        <dbReference type="ARBA" id="ARBA00023002"/>
    </source>
</evidence>
<dbReference type="InterPro" id="IPR039261">
    <property type="entry name" value="FNR_nucleotide-bd"/>
</dbReference>
<dbReference type="GO" id="GO:0015677">
    <property type="term" value="P:copper ion import"/>
    <property type="evidence" value="ECO:0007669"/>
    <property type="project" value="TreeGrafter"/>
</dbReference>
<evidence type="ECO:0000256" key="5">
    <source>
        <dbReference type="ARBA" id="ARBA00022475"/>
    </source>
</evidence>
<evidence type="ECO:0000313" key="16">
    <source>
        <dbReference type="Proteomes" id="UP000002497"/>
    </source>
</evidence>
<dbReference type="PANTHER" id="PTHR32361">
    <property type="entry name" value="FERRIC/CUPRIC REDUCTASE TRANSMEMBRANE COMPONENT"/>
    <property type="match status" value="1"/>
</dbReference>
<dbReference type="Proteomes" id="UP000002497">
    <property type="component" value="Unassembled WGS sequence"/>
</dbReference>
<organism evidence="16">
    <name type="scientific">Coccidioides posadasii (strain RMSCC 757 / Silveira)</name>
    <name type="common">Valley fever fungus</name>
    <dbReference type="NCBI Taxonomy" id="443226"/>
    <lineage>
        <taxon>Eukaryota</taxon>
        <taxon>Fungi</taxon>
        <taxon>Dikarya</taxon>
        <taxon>Ascomycota</taxon>
        <taxon>Pezizomycotina</taxon>
        <taxon>Eurotiomycetes</taxon>
        <taxon>Eurotiomycetidae</taxon>
        <taxon>Onygenales</taxon>
        <taxon>Onygenaceae</taxon>
        <taxon>Coccidioides</taxon>
    </lineage>
</organism>
<dbReference type="GO" id="GO:0052851">
    <property type="term" value="F:ferric-chelate reductase (NADPH) activity"/>
    <property type="evidence" value="ECO:0007669"/>
    <property type="project" value="UniProtKB-EC"/>
</dbReference>
<dbReference type="InterPro" id="IPR013121">
    <property type="entry name" value="Fe_red_NAD-bd_6"/>
</dbReference>
<keyword evidence="10" id="KW-0406">Ion transport</keyword>
<evidence type="ECO:0000256" key="3">
    <source>
        <dbReference type="ARBA" id="ARBA00012668"/>
    </source>
</evidence>
<feature type="domain" description="FAD-binding FR-type" evidence="14">
    <location>
        <begin position="171"/>
        <end position="279"/>
    </location>
</feature>
<dbReference type="Gene3D" id="2.40.30.10">
    <property type="entry name" value="Translation factors"/>
    <property type="match status" value="1"/>
</dbReference>
<evidence type="ECO:0000256" key="8">
    <source>
        <dbReference type="ARBA" id="ARBA00022989"/>
    </source>
</evidence>
<dbReference type="InterPro" id="IPR013112">
    <property type="entry name" value="FAD-bd_8"/>
</dbReference>
<dbReference type="VEuPathDB" id="FungiDB:CPSG_05311"/>
<feature type="transmembrane region" description="Helical" evidence="13">
    <location>
        <begin position="158"/>
        <end position="180"/>
    </location>
</feature>
<evidence type="ECO:0000256" key="4">
    <source>
        <dbReference type="ARBA" id="ARBA00022448"/>
    </source>
</evidence>
<keyword evidence="6 13" id="KW-0812">Transmembrane</keyword>
<keyword evidence="11 13" id="KW-0472">Membrane</keyword>
<proteinExistence type="inferred from homology"/>
<evidence type="ECO:0000256" key="7">
    <source>
        <dbReference type="ARBA" id="ARBA00022982"/>
    </source>
</evidence>
<evidence type="ECO:0000256" key="11">
    <source>
        <dbReference type="ARBA" id="ARBA00023136"/>
    </source>
</evidence>
<protein>
    <recommendedName>
        <fullName evidence="3">ferric-chelate reductase (NADPH)</fullName>
        <ecNumber evidence="3">1.16.1.9</ecNumber>
    </recommendedName>
</protein>
<dbReference type="Pfam" id="PF08022">
    <property type="entry name" value="FAD_binding_8"/>
    <property type="match status" value="1"/>
</dbReference>
<keyword evidence="5" id="KW-1003">Cell membrane</keyword>